<accession>A0A0B1TDX3</accession>
<evidence type="ECO:0000313" key="8">
    <source>
        <dbReference type="Proteomes" id="UP000053660"/>
    </source>
</evidence>
<evidence type="ECO:0000256" key="5">
    <source>
        <dbReference type="ARBA" id="ARBA00023136"/>
    </source>
</evidence>
<dbReference type="Proteomes" id="UP000053660">
    <property type="component" value="Unassembled WGS sequence"/>
</dbReference>
<evidence type="ECO:0000313" key="7">
    <source>
        <dbReference type="EMBL" id="KHJ95738.1"/>
    </source>
</evidence>
<keyword evidence="2 7" id="KW-0762">Sugar transport</keyword>
<evidence type="ECO:0000256" key="4">
    <source>
        <dbReference type="ARBA" id="ARBA00022989"/>
    </source>
</evidence>
<dbReference type="PANTHER" id="PTHR10231">
    <property type="entry name" value="NUCLEOTIDE-SUGAR TRANSMEMBRANE TRANSPORTER"/>
    <property type="match status" value="1"/>
</dbReference>
<feature type="transmembrane region" description="Helical" evidence="6">
    <location>
        <begin position="47"/>
        <end position="70"/>
    </location>
</feature>
<reference evidence="7 8" key="1">
    <citation type="submission" date="2014-03" db="EMBL/GenBank/DDBJ databases">
        <title>Draft genome of the hookworm Oesophagostomum dentatum.</title>
        <authorList>
            <person name="Mitreva M."/>
        </authorList>
    </citation>
    <scope>NUCLEOTIDE SEQUENCE [LARGE SCALE GENOMIC DNA]</scope>
    <source>
        <strain evidence="7 8">OD-Hann</strain>
    </source>
</reference>
<name>A0A0B1TDX3_OESDE</name>
<dbReference type="GO" id="GO:0015165">
    <property type="term" value="F:pyrimidine nucleotide-sugar transmembrane transporter activity"/>
    <property type="evidence" value="ECO:0007669"/>
    <property type="project" value="InterPro"/>
</dbReference>
<evidence type="ECO:0000256" key="3">
    <source>
        <dbReference type="ARBA" id="ARBA00022692"/>
    </source>
</evidence>
<sequence length="143" mass="15547">MLKHANSNMFVQNMRLSIMTLIFATFTMCSSDGAKIMEKGIFQGWTTLVWTMTVAAALGGIVVSAVMKYADNIRKTYCQTLAIGLTAVISILIGERILSLNLVVGVTVVMVSLVIYAFYPPTPHHPFTSSAGKPSMLENGRLV</sequence>
<evidence type="ECO:0000256" key="1">
    <source>
        <dbReference type="ARBA" id="ARBA00004141"/>
    </source>
</evidence>
<proteinExistence type="predicted"/>
<keyword evidence="8" id="KW-1185">Reference proteome</keyword>
<dbReference type="InterPro" id="IPR007271">
    <property type="entry name" value="Nuc_sug_transpt"/>
</dbReference>
<gene>
    <name evidence="7" type="ORF">OESDEN_04313</name>
</gene>
<dbReference type="EMBL" id="KN549868">
    <property type="protein sequence ID" value="KHJ95738.1"/>
    <property type="molecule type" value="Genomic_DNA"/>
</dbReference>
<feature type="transmembrane region" description="Helical" evidence="6">
    <location>
        <begin position="100"/>
        <end position="119"/>
    </location>
</feature>
<organism evidence="7 8">
    <name type="scientific">Oesophagostomum dentatum</name>
    <name type="common">Nodular worm</name>
    <dbReference type="NCBI Taxonomy" id="61180"/>
    <lineage>
        <taxon>Eukaryota</taxon>
        <taxon>Metazoa</taxon>
        <taxon>Ecdysozoa</taxon>
        <taxon>Nematoda</taxon>
        <taxon>Chromadorea</taxon>
        <taxon>Rhabditida</taxon>
        <taxon>Rhabditina</taxon>
        <taxon>Rhabditomorpha</taxon>
        <taxon>Strongyloidea</taxon>
        <taxon>Strongylidae</taxon>
        <taxon>Oesophagostomum</taxon>
    </lineage>
</organism>
<keyword evidence="5 6" id="KW-0472">Membrane</keyword>
<keyword evidence="2 7" id="KW-0813">Transport</keyword>
<dbReference type="AlphaFoldDB" id="A0A0B1TDX3"/>
<dbReference type="OrthoDB" id="408493at2759"/>
<dbReference type="Pfam" id="PF04142">
    <property type="entry name" value="Nuc_sug_transp"/>
    <property type="match status" value="1"/>
</dbReference>
<evidence type="ECO:0000256" key="6">
    <source>
        <dbReference type="SAM" id="Phobius"/>
    </source>
</evidence>
<evidence type="ECO:0000256" key="2">
    <source>
        <dbReference type="ARBA" id="ARBA00022597"/>
    </source>
</evidence>
<protein>
    <submittedName>
        <fullName evidence="7">Nucleotide-sugar transporter</fullName>
    </submittedName>
</protein>
<keyword evidence="4 6" id="KW-1133">Transmembrane helix</keyword>
<comment type="subcellular location">
    <subcellularLocation>
        <location evidence="1">Membrane</location>
        <topology evidence="1">Multi-pass membrane protein</topology>
    </subcellularLocation>
</comment>
<dbReference type="GO" id="GO:0000139">
    <property type="term" value="C:Golgi membrane"/>
    <property type="evidence" value="ECO:0007669"/>
    <property type="project" value="InterPro"/>
</dbReference>
<keyword evidence="3 6" id="KW-0812">Transmembrane</keyword>